<evidence type="ECO:0000313" key="1">
    <source>
        <dbReference type="EMBL" id="GIY70878.1"/>
    </source>
</evidence>
<proteinExistence type="predicted"/>
<keyword evidence="2" id="KW-1185">Reference proteome</keyword>
<evidence type="ECO:0000313" key="2">
    <source>
        <dbReference type="Proteomes" id="UP001054945"/>
    </source>
</evidence>
<dbReference type="Proteomes" id="UP001054945">
    <property type="component" value="Unassembled WGS sequence"/>
</dbReference>
<accession>A0AAV4VN11</accession>
<sequence>MSSVDLSAGVLWHTLSKDVYTQSRGEKGCPPDVISEIRESLMESQPLLDLRSDEKKIKTKPRQVVGPELSWFAHAKMKKSYIYQIKFLQTN</sequence>
<protein>
    <submittedName>
        <fullName evidence="1">Uncharacterized protein</fullName>
    </submittedName>
</protein>
<comment type="caution">
    <text evidence="1">The sequence shown here is derived from an EMBL/GenBank/DDBJ whole genome shotgun (WGS) entry which is preliminary data.</text>
</comment>
<name>A0AAV4VN11_CAEEX</name>
<gene>
    <name evidence="1" type="ORF">CEXT_395991</name>
</gene>
<reference evidence="1 2" key="1">
    <citation type="submission" date="2021-06" db="EMBL/GenBank/DDBJ databases">
        <title>Caerostris extrusa draft genome.</title>
        <authorList>
            <person name="Kono N."/>
            <person name="Arakawa K."/>
        </authorList>
    </citation>
    <scope>NUCLEOTIDE SEQUENCE [LARGE SCALE GENOMIC DNA]</scope>
</reference>
<organism evidence="1 2">
    <name type="scientific">Caerostris extrusa</name>
    <name type="common">Bark spider</name>
    <name type="synonym">Caerostris bankana</name>
    <dbReference type="NCBI Taxonomy" id="172846"/>
    <lineage>
        <taxon>Eukaryota</taxon>
        <taxon>Metazoa</taxon>
        <taxon>Ecdysozoa</taxon>
        <taxon>Arthropoda</taxon>
        <taxon>Chelicerata</taxon>
        <taxon>Arachnida</taxon>
        <taxon>Araneae</taxon>
        <taxon>Araneomorphae</taxon>
        <taxon>Entelegynae</taxon>
        <taxon>Araneoidea</taxon>
        <taxon>Araneidae</taxon>
        <taxon>Caerostris</taxon>
    </lineage>
</organism>
<dbReference type="EMBL" id="BPLR01014730">
    <property type="protein sequence ID" value="GIY70878.1"/>
    <property type="molecule type" value="Genomic_DNA"/>
</dbReference>
<dbReference type="AlphaFoldDB" id="A0AAV4VN11"/>